<dbReference type="SUPFAM" id="SSF117916">
    <property type="entry name" value="Fe-S cluster assembly (FSCA) domain-like"/>
    <property type="match status" value="1"/>
</dbReference>
<dbReference type="PANTHER" id="PTHR11178">
    <property type="entry name" value="IRON-SULFUR CLUSTER SCAFFOLD PROTEIN NFU-RELATED"/>
    <property type="match status" value="1"/>
</dbReference>
<sequence>MSQAELNVTPNALKIFQEVIQKGEEVDPSNALVRVMIAGKTATEYEYTMGIAEKDADPITHARDDFYEFDDVTLVIDDVSIDSLKGSTIDYKETVDKIGFVIDNPNKPIWNVIEQGCQQLLDEHVNPQVAMHNGRIDVISFNEDDGILYIEMKGGCQGCASSALTLQQGVENLVFDQYSEV</sequence>
<dbReference type="InterPro" id="IPR034904">
    <property type="entry name" value="FSCA_dom_sf"/>
</dbReference>
<dbReference type="InterPro" id="IPR035903">
    <property type="entry name" value="HesB-like_dom_sf"/>
</dbReference>
<organism evidence="2">
    <name type="scientific">marine metagenome</name>
    <dbReference type="NCBI Taxonomy" id="408172"/>
    <lineage>
        <taxon>unclassified sequences</taxon>
        <taxon>metagenomes</taxon>
        <taxon>ecological metagenomes</taxon>
    </lineage>
</organism>
<dbReference type="Pfam" id="PF01106">
    <property type="entry name" value="NifU"/>
    <property type="match status" value="1"/>
</dbReference>
<dbReference type="GO" id="GO:0051536">
    <property type="term" value="F:iron-sulfur cluster binding"/>
    <property type="evidence" value="ECO:0007669"/>
    <property type="project" value="InterPro"/>
</dbReference>
<name>A0A382KK25_9ZZZZ</name>
<evidence type="ECO:0000313" key="2">
    <source>
        <dbReference type="EMBL" id="SVC24579.1"/>
    </source>
</evidence>
<protein>
    <recommendedName>
        <fullName evidence="1">NIF system FeS cluster assembly NifU C-terminal domain-containing protein</fullName>
    </recommendedName>
</protein>
<dbReference type="EMBL" id="UINC01081064">
    <property type="protein sequence ID" value="SVC24579.1"/>
    <property type="molecule type" value="Genomic_DNA"/>
</dbReference>
<dbReference type="GO" id="GO:0005506">
    <property type="term" value="F:iron ion binding"/>
    <property type="evidence" value="ECO:0007669"/>
    <property type="project" value="InterPro"/>
</dbReference>
<feature type="domain" description="NIF system FeS cluster assembly NifU C-terminal" evidence="1">
    <location>
        <begin position="118"/>
        <end position="181"/>
    </location>
</feature>
<feature type="non-terminal residue" evidence="2">
    <location>
        <position position="181"/>
    </location>
</feature>
<dbReference type="Gene3D" id="3.30.300.130">
    <property type="entry name" value="Fe-S cluster assembly (FSCA)"/>
    <property type="match status" value="1"/>
</dbReference>
<reference evidence="2" key="1">
    <citation type="submission" date="2018-05" db="EMBL/GenBank/DDBJ databases">
        <authorList>
            <person name="Lanie J.A."/>
            <person name="Ng W.-L."/>
            <person name="Kazmierczak K.M."/>
            <person name="Andrzejewski T.M."/>
            <person name="Davidsen T.M."/>
            <person name="Wayne K.J."/>
            <person name="Tettelin H."/>
            <person name="Glass J.I."/>
            <person name="Rusch D."/>
            <person name="Podicherti R."/>
            <person name="Tsui H.-C.T."/>
            <person name="Winkler M.E."/>
        </authorList>
    </citation>
    <scope>NUCLEOTIDE SEQUENCE</scope>
</reference>
<dbReference type="Gene3D" id="2.60.300.12">
    <property type="entry name" value="HesB-like domain"/>
    <property type="match status" value="1"/>
</dbReference>
<dbReference type="AlphaFoldDB" id="A0A382KK25"/>
<evidence type="ECO:0000259" key="1">
    <source>
        <dbReference type="Pfam" id="PF01106"/>
    </source>
</evidence>
<gene>
    <name evidence="2" type="ORF">METZ01_LOCUS277433</name>
</gene>
<dbReference type="SUPFAM" id="SSF89360">
    <property type="entry name" value="HesB-like domain"/>
    <property type="match status" value="1"/>
</dbReference>
<proteinExistence type="predicted"/>
<accession>A0A382KK25</accession>
<dbReference type="GO" id="GO:0016226">
    <property type="term" value="P:iron-sulfur cluster assembly"/>
    <property type="evidence" value="ECO:0007669"/>
    <property type="project" value="InterPro"/>
</dbReference>
<dbReference type="InterPro" id="IPR001075">
    <property type="entry name" value="NIF_FeS_clus_asmbl_NifU_C"/>
</dbReference>